<dbReference type="AlphaFoldDB" id="A0A0G3M0B5"/>
<dbReference type="GO" id="GO:0008168">
    <property type="term" value="F:methyltransferase activity"/>
    <property type="evidence" value="ECO:0007669"/>
    <property type="project" value="UniProtKB-KW"/>
</dbReference>
<reference evidence="2 4" key="1">
    <citation type="submission" date="2014-11" db="EMBL/GenBank/DDBJ databases">
        <authorList>
            <person name="Park G.-S."/>
            <person name="Hong S.-J."/>
            <person name="Jung B.K."/>
            <person name="Khan A.R."/>
            <person name="Kwak Y."/>
            <person name="Shin J.-H."/>
        </authorList>
    </citation>
    <scope>NUCLEOTIDE SEQUENCE [LARGE SCALE GENOMIC DNA]</scope>
    <source>
        <strain evidence="2 4">DSM 27622</strain>
    </source>
</reference>
<keyword evidence="5" id="KW-1185">Reference proteome</keyword>
<dbReference type="PATRIC" id="fig|1324352.5.peg.1023"/>
<dbReference type="Proteomes" id="UP000501570">
    <property type="component" value="Chromosome"/>
</dbReference>
<protein>
    <submittedName>
        <fullName evidence="2 3">SAM-dependent methyltransferase</fullName>
    </submittedName>
</protein>
<organism evidence="2 4">
    <name type="scientific">Chryseobacterium gallinarum</name>
    <dbReference type="NCBI Taxonomy" id="1324352"/>
    <lineage>
        <taxon>Bacteria</taxon>
        <taxon>Pseudomonadati</taxon>
        <taxon>Bacteroidota</taxon>
        <taxon>Flavobacteriia</taxon>
        <taxon>Flavobacteriales</taxon>
        <taxon>Weeksellaceae</taxon>
        <taxon>Chryseobacterium group</taxon>
        <taxon>Chryseobacterium</taxon>
    </lineage>
</organism>
<dbReference type="GO" id="GO:0032259">
    <property type="term" value="P:methylation"/>
    <property type="evidence" value="ECO:0007669"/>
    <property type="project" value="UniProtKB-KW"/>
</dbReference>
<dbReference type="PANTHER" id="PTHR12843">
    <property type="entry name" value="PROTEIN-LYSINE N-METHYLTRANSFERASE METTL10"/>
    <property type="match status" value="1"/>
</dbReference>
<dbReference type="SUPFAM" id="SSF53335">
    <property type="entry name" value="S-adenosyl-L-methionine-dependent methyltransferases"/>
    <property type="match status" value="1"/>
</dbReference>
<evidence type="ECO:0000259" key="1">
    <source>
        <dbReference type="Pfam" id="PF13649"/>
    </source>
</evidence>
<dbReference type="CDD" id="cd02440">
    <property type="entry name" value="AdoMet_MTases"/>
    <property type="match status" value="1"/>
</dbReference>
<dbReference type="Pfam" id="PF13649">
    <property type="entry name" value="Methyltransf_25"/>
    <property type="match status" value="1"/>
</dbReference>
<gene>
    <name evidence="3" type="ORF">FOB44_17275</name>
    <name evidence="2" type="ORF">OK18_04770</name>
</gene>
<reference evidence="3 5" key="2">
    <citation type="submission" date="2019-09" db="EMBL/GenBank/DDBJ databases">
        <title>FDA dAtabase for Regulatory Grade micrObial Sequences (FDA-ARGOS): Supporting development and validation of Infectious Disease Dx tests.</title>
        <authorList>
            <person name="Sciortino C."/>
            <person name="Tallon L."/>
            <person name="Sadzewicz L."/>
            <person name="Vavikolanu K."/>
            <person name="Mehta A."/>
            <person name="Aluvathingal J."/>
            <person name="Nadendla S."/>
            <person name="Nandy P."/>
            <person name="Geyer C."/>
            <person name="Yan Y."/>
            <person name="Sichtig H."/>
        </authorList>
    </citation>
    <scope>NUCLEOTIDE SEQUENCE [LARGE SCALE GENOMIC DNA]</scope>
    <source>
        <strain evidence="3 5">FDAARGOS_636</strain>
    </source>
</reference>
<proteinExistence type="predicted"/>
<dbReference type="InterPro" id="IPR029063">
    <property type="entry name" value="SAM-dependent_MTases_sf"/>
</dbReference>
<dbReference type="RefSeq" id="WP_053327278.1">
    <property type="nucleotide sequence ID" value="NZ_CP009928.1"/>
</dbReference>
<name>A0A0G3M0B5_CHRGL</name>
<dbReference type="Proteomes" id="UP000035213">
    <property type="component" value="Chromosome"/>
</dbReference>
<evidence type="ECO:0000313" key="4">
    <source>
        <dbReference type="Proteomes" id="UP000035213"/>
    </source>
</evidence>
<dbReference type="InterPro" id="IPR041698">
    <property type="entry name" value="Methyltransf_25"/>
</dbReference>
<dbReference type="OrthoDB" id="9788660at2"/>
<accession>A0A0G3M0B5</accession>
<evidence type="ECO:0000313" key="5">
    <source>
        <dbReference type="Proteomes" id="UP000501570"/>
    </source>
</evidence>
<dbReference type="EMBL" id="CP050995">
    <property type="protein sequence ID" value="QIY92300.1"/>
    <property type="molecule type" value="Genomic_DNA"/>
</dbReference>
<feature type="domain" description="Methyltransferase" evidence="1">
    <location>
        <begin position="47"/>
        <end position="125"/>
    </location>
</feature>
<sequence>MNTPDPKSHWENVYETKNPDQVSWTQKKPQTSLAFIHSSGLGKDAKIIDIGGGDSNLVDFLLEEGYENITVLDISSKALEKARQRLGKAADKVKWITADITAFEPAETYDIWHDRAAFHFLTTAEQISQYVSIAGKNTSHFMILGTFSTKGPTQCSGLDIQQYDEHSLSQQFEQDFEKIKCITEEHITPFGTTQHFVFCSFKKV</sequence>
<keyword evidence="2" id="KW-0489">Methyltransferase</keyword>
<evidence type="ECO:0000313" key="3">
    <source>
        <dbReference type="EMBL" id="QIY92300.1"/>
    </source>
</evidence>
<dbReference type="EMBL" id="CP009928">
    <property type="protein sequence ID" value="AKK72040.1"/>
    <property type="molecule type" value="Genomic_DNA"/>
</dbReference>
<evidence type="ECO:0000313" key="2">
    <source>
        <dbReference type="EMBL" id="AKK72040.1"/>
    </source>
</evidence>
<keyword evidence="2" id="KW-0808">Transferase</keyword>
<dbReference type="Gene3D" id="3.40.50.150">
    <property type="entry name" value="Vaccinia Virus protein VP39"/>
    <property type="match status" value="1"/>
</dbReference>
<dbReference type="PANTHER" id="PTHR12843:SF5">
    <property type="entry name" value="EEF1A LYSINE METHYLTRANSFERASE 2"/>
    <property type="match status" value="1"/>
</dbReference>
<dbReference type="KEGG" id="cgn:OK18_04770"/>
<dbReference type="STRING" id="1324352.OK18_04770"/>